<dbReference type="CDD" id="cd06261">
    <property type="entry name" value="TM_PBP2"/>
    <property type="match status" value="1"/>
</dbReference>
<keyword evidence="5 8" id="KW-0812">Transmembrane</keyword>
<comment type="caution">
    <text evidence="10">The sequence shown here is derived from an EMBL/GenBank/DDBJ whole genome shotgun (WGS) entry which is preliminary data.</text>
</comment>
<feature type="transmembrane region" description="Helical" evidence="8">
    <location>
        <begin position="60"/>
        <end position="83"/>
    </location>
</feature>
<evidence type="ECO:0000256" key="8">
    <source>
        <dbReference type="RuleBase" id="RU363032"/>
    </source>
</evidence>
<evidence type="ECO:0000313" key="11">
    <source>
        <dbReference type="Proteomes" id="UP000252118"/>
    </source>
</evidence>
<protein>
    <submittedName>
        <fullName evidence="10">Putative spermidine/putrescine transport system permease protein</fullName>
    </submittedName>
</protein>
<accession>A0A366ELF9</accession>
<feature type="domain" description="ABC transmembrane type-1" evidence="9">
    <location>
        <begin position="55"/>
        <end position="274"/>
    </location>
</feature>
<evidence type="ECO:0000259" key="9">
    <source>
        <dbReference type="PROSITE" id="PS50928"/>
    </source>
</evidence>
<evidence type="ECO:0000256" key="6">
    <source>
        <dbReference type="ARBA" id="ARBA00022989"/>
    </source>
</evidence>
<keyword evidence="4" id="KW-0997">Cell inner membrane</keyword>
<gene>
    <name evidence="10" type="ORF">DET59_11092</name>
</gene>
<evidence type="ECO:0000256" key="5">
    <source>
        <dbReference type="ARBA" id="ARBA00022692"/>
    </source>
</evidence>
<sequence>MKWQRVNNTFLLIPALLFFIFIPGLGIVLALLESVRSEGTITFGHYADLFKEKRFVTSFLFSWTVTSISTILSLCIGLGIVKAFSPLLKETKHKLLVWIPMLVPHFVWAYLVYLLFNQSGFFSNMFGMAGWIDDRSQFPILVQDRKGIGIILTYVWKEVPFVTLMLLPVYATLSKSYKEIASLLGAGPYKAFWVAEWPFILPVLVETGAILFAFIFTAFEVPRLLGVTSPQMLAILAYDWFYSGSWSDRPLAFASLVLVGLGIGFVMWLLIYFTNKKRMHMTKGIGN</sequence>
<dbReference type="GO" id="GO:0055085">
    <property type="term" value="P:transmembrane transport"/>
    <property type="evidence" value="ECO:0007669"/>
    <property type="project" value="InterPro"/>
</dbReference>
<feature type="transmembrane region" description="Helical" evidence="8">
    <location>
        <begin position="199"/>
        <end position="219"/>
    </location>
</feature>
<evidence type="ECO:0000256" key="3">
    <source>
        <dbReference type="ARBA" id="ARBA00022475"/>
    </source>
</evidence>
<name>A0A366ELF9_9BACI</name>
<reference evidence="10 11" key="1">
    <citation type="submission" date="2018-06" db="EMBL/GenBank/DDBJ databases">
        <title>Freshwater and sediment microbial communities from various areas in North America, analyzing microbe dynamics in response to fracking.</title>
        <authorList>
            <person name="Lamendella R."/>
        </authorList>
    </citation>
    <scope>NUCLEOTIDE SEQUENCE [LARGE SCALE GENOMIC DNA]</scope>
    <source>
        <strain evidence="10 11">97B</strain>
    </source>
</reference>
<evidence type="ECO:0000256" key="4">
    <source>
        <dbReference type="ARBA" id="ARBA00022519"/>
    </source>
</evidence>
<evidence type="ECO:0000256" key="2">
    <source>
        <dbReference type="ARBA" id="ARBA00022448"/>
    </source>
</evidence>
<proteinExistence type="inferred from homology"/>
<evidence type="ECO:0000256" key="7">
    <source>
        <dbReference type="ARBA" id="ARBA00023136"/>
    </source>
</evidence>
<dbReference type="AlphaFoldDB" id="A0A366ELF9"/>
<feature type="transmembrane region" description="Helical" evidence="8">
    <location>
        <begin position="12"/>
        <end position="32"/>
    </location>
</feature>
<dbReference type="PROSITE" id="PS50928">
    <property type="entry name" value="ABC_TM1"/>
    <property type="match status" value="1"/>
</dbReference>
<dbReference type="RefSeq" id="WP_113970225.1">
    <property type="nucleotide sequence ID" value="NZ_QNRJ01000010.1"/>
</dbReference>
<dbReference type="Proteomes" id="UP000252118">
    <property type="component" value="Unassembled WGS sequence"/>
</dbReference>
<dbReference type="InterPro" id="IPR000515">
    <property type="entry name" value="MetI-like"/>
</dbReference>
<evidence type="ECO:0000256" key="1">
    <source>
        <dbReference type="ARBA" id="ARBA00004429"/>
    </source>
</evidence>
<organism evidence="10 11">
    <name type="scientific">Rossellomorea aquimaris</name>
    <dbReference type="NCBI Taxonomy" id="189382"/>
    <lineage>
        <taxon>Bacteria</taxon>
        <taxon>Bacillati</taxon>
        <taxon>Bacillota</taxon>
        <taxon>Bacilli</taxon>
        <taxon>Bacillales</taxon>
        <taxon>Bacillaceae</taxon>
        <taxon>Rossellomorea</taxon>
    </lineage>
</organism>
<keyword evidence="6 8" id="KW-1133">Transmembrane helix</keyword>
<dbReference type="SUPFAM" id="SSF161098">
    <property type="entry name" value="MetI-like"/>
    <property type="match status" value="1"/>
</dbReference>
<keyword evidence="7 8" id="KW-0472">Membrane</keyword>
<feature type="transmembrane region" description="Helical" evidence="8">
    <location>
        <begin position="95"/>
        <end position="116"/>
    </location>
</feature>
<keyword evidence="3" id="KW-1003">Cell membrane</keyword>
<feature type="transmembrane region" description="Helical" evidence="8">
    <location>
        <begin position="224"/>
        <end position="241"/>
    </location>
</feature>
<feature type="transmembrane region" description="Helical" evidence="8">
    <location>
        <begin position="253"/>
        <end position="273"/>
    </location>
</feature>
<dbReference type="OrthoDB" id="9785836at2"/>
<dbReference type="Gene3D" id="1.10.3720.10">
    <property type="entry name" value="MetI-like"/>
    <property type="match status" value="1"/>
</dbReference>
<keyword evidence="2 8" id="KW-0813">Transport</keyword>
<evidence type="ECO:0000313" key="10">
    <source>
        <dbReference type="EMBL" id="RBP03208.1"/>
    </source>
</evidence>
<dbReference type="EMBL" id="QNRJ01000010">
    <property type="protein sequence ID" value="RBP03208.1"/>
    <property type="molecule type" value="Genomic_DNA"/>
</dbReference>
<comment type="similarity">
    <text evidence="8">Belongs to the binding-protein-dependent transport system permease family.</text>
</comment>
<dbReference type="Pfam" id="PF00528">
    <property type="entry name" value="BPD_transp_1"/>
    <property type="match status" value="1"/>
</dbReference>
<dbReference type="GO" id="GO:0005886">
    <property type="term" value="C:plasma membrane"/>
    <property type="evidence" value="ECO:0007669"/>
    <property type="project" value="UniProtKB-SubCell"/>
</dbReference>
<dbReference type="InterPro" id="IPR035906">
    <property type="entry name" value="MetI-like_sf"/>
</dbReference>
<dbReference type="PANTHER" id="PTHR43357">
    <property type="entry name" value="INNER MEMBRANE ABC TRANSPORTER PERMEASE PROTEIN YDCV"/>
    <property type="match status" value="1"/>
</dbReference>
<comment type="subcellular location">
    <subcellularLocation>
        <location evidence="1">Cell inner membrane</location>
        <topology evidence="1">Multi-pass membrane protein</topology>
    </subcellularLocation>
    <subcellularLocation>
        <location evidence="8">Cell membrane</location>
        <topology evidence="8">Multi-pass membrane protein</topology>
    </subcellularLocation>
</comment>
<dbReference type="PANTHER" id="PTHR43357:SF4">
    <property type="entry name" value="INNER MEMBRANE ABC TRANSPORTER PERMEASE PROTEIN YDCV"/>
    <property type="match status" value="1"/>
</dbReference>